<name>A0ABS8N8J4_9CLOT</name>
<keyword evidence="1" id="KW-1133">Transmembrane helix</keyword>
<protein>
    <recommendedName>
        <fullName evidence="4">Zinc-finger domain-containing protein</fullName>
    </recommendedName>
</protein>
<evidence type="ECO:0000313" key="2">
    <source>
        <dbReference type="EMBL" id="MCC9296119.1"/>
    </source>
</evidence>
<organism evidence="2 3">
    <name type="scientific">Clostridium aromativorans</name>
    <dbReference type="NCBI Taxonomy" id="2836848"/>
    <lineage>
        <taxon>Bacteria</taxon>
        <taxon>Bacillati</taxon>
        <taxon>Bacillota</taxon>
        <taxon>Clostridia</taxon>
        <taxon>Eubacteriales</taxon>
        <taxon>Clostridiaceae</taxon>
        <taxon>Clostridium</taxon>
    </lineage>
</organism>
<keyword evidence="1" id="KW-0812">Transmembrane</keyword>
<dbReference type="RefSeq" id="WP_150358593.1">
    <property type="nucleotide sequence ID" value="NZ_JAJJPB010000023.1"/>
</dbReference>
<dbReference type="Proteomes" id="UP001165422">
    <property type="component" value="Unassembled WGS sequence"/>
</dbReference>
<proteinExistence type="predicted"/>
<evidence type="ECO:0000313" key="3">
    <source>
        <dbReference type="Proteomes" id="UP001165422"/>
    </source>
</evidence>
<evidence type="ECO:0000256" key="1">
    <source>
        <dbReference type="SAM" id="Phobius"/>
    </source>
</evidence>
<accession>A0ABS8N8J4</accession>
<keyword evidence="3" id="KW-1185">Reference proteome</keyword>
<reference evidence="2" key="1">
    <citation type="submission" date="2021-11" db="EMBL/GenBank/DDBJ databases">
        <authorList>
            <person name="Qingchun L."/>
            <person name="Dong Z."/>
            <person name="Zongwei Q."/>
            <person name="Jia Z."/>
            <person name="Duotao L."/>
        </authorList>
    </citation>
    <scope>NUCLEOTIDE SEQUENCE</scope>
    <source>
        <strain evidence="2">WLY-B-L2</strain>
    </source>
</reference>
<dbReference type="EMBL" id="JAJJPB010000023">
    <property type="protein sequence ID" value="MCC9296119.1"/>
    <property type="molecule type" value="Genomic_DNA"/>
</dbReference>
<sequence>MSDDLFNSKGHIKNSALKKFNERSLSDIELAILSEHIGNCEKCAEKLADSFAQDDFLKVPGGFEEEIKNKINRKHEKSRQFFFYALKVSMAACIALVFVFSSALNFMANTGVKTMKIKSPEFTVVNSINMELGNFTSKIIDMEVFDNEIQKK</sequence>
<gene>
    <name evidence="2" type="ORF">LN736_14760</name>
</gene>
<evidence type="ECO:0008006" key="4">
    <source>
        <dbReference type="Google" id="ProtNLM"/>
    </source>
</evidence>
<keyword evidence="1" id="KW-0472">Membrane</keyword>
<comment type="caution">
    <text evidence="2">The sequence shown here is derived from an EMBL/GenBank/DDBJ whole genome shotgun (WGS) entry which is preliminary data.</text>
</comment>
<feature type="transmembrane region" description="Helical" evidence="1">
    <location>
        <begin position="81"/>
        <end position="108"/>
    </location>
</feature>